<proteinExistence type="predicted"/>
<feature type="region of interest" description="Disordered" evidence="1">
    <location>
        <begin position="1"/>
        <end position="38"/>
    </location>
</feature>
<comment type="caution">
    <text evidence="2">The sequence shown here is derived from an EMBL/GenBank/DDBJ whole genome shotgun (WGS) entry which is preliminary data.</text>
</comment>
<dbReference type="Proteomes" id="UP001552299">
    <property type="component" value="Unassembled WGS sequence"/>
</dbReference>
<keyword evidence="3" id="KW-1185">Reference proteome</keyword>
<dbReference type="AlphaFoldDB" id="A0ABD0U0X5"/>
<gene>
    <name evidence="2" type="ORF">M5K25_024097</name>
</gene>
<name>A0ABD0U0X5_DENTH</name>
<sequence length="154" mass="17947">MQFSDQMNSKSLWNERRRRSEDKDYPTQSLQDPKGSFPFSNTSTSASFLKIMTTMIPFISSLSSPNSKNFLILRIQKLVEGSENRELRNTPSSRIFFRLRGWLEAAVTFHSGKECNLLLHLVVNLARQHNMWKASRTNLPSFFFSKKELLCFVF</sequence>
<organism evidence="2 3">
    <name type="scientific">Dendrobium thyrsiflorum</name>
    <name type="common">Pinecone-like raceme dendrobium</name>
    <name type="synonym">Orchid</name>
    <dbReference type="NCBI Taxonomy" id="117978"/>
    <lineage>
        <taxon>Eukaryota</taxon>
        <taxon>Viridiplantae</taxon>
        <taxon>Streptophyta</taxon>
        <taxon>Embryophyta</taxon>
        <taxon>Tracheophyta</taxon>
        <taxon>Spermatophyta</taxon>
        <taxon>Magnoliopsida</taxon>
        <taxon>Liliopsida</taxon>
        <taxon>Asparagales</taxon>
        <taxon>Orchidaceae</taxon>
        <taxon>Epidendroideae</taxon>
        <taxon>Malaxideae</taxon>
        <taxon>Dendrobiinae</taxon>
        <taxon>Dendrobium</taxon>
    </lineage>
</organism>
<dbReference type="EMBL" id="JANQDX010000018">
    <property type="protein sequence ID" value="KAL0905659.1"/>
    <property type="molecule type" value="Genomic_DNA"/>
</dbReference>
<feature type="compositionally biased region" description="Basic and acidic residues" evidence="1">
    <location>
        <begin position="13"/>
        <end position="25"/>
    </location>
</feature>
<reference evidence="2 3" key="1">
    <citation type="journal article" date="2024" name="Plant Biotechnol. J.">
        <title>Dendrobium thyrsiflorum genome and its molecular insights into genes involved in important horticultural traits.</title>
        <authorList>
            <person name="Chen B."/>
            <person name="Wang J.Y."/>
            <person name="Zheng P.J."/>
            <person name="Li K.L."/>
            <person name="Liang Y.M."/>
            <person name="Chen X.F."/>
            <person name="Zhang C."/>
            <person name="Zhao X."/>
            <person name="He X."/>
            <person name="Zhang G.Q."/>
            <person name="Liu Z.J."/>
            <person name="Xu Q."/>
        </authorList>
    </citation>
    <scope>NUCLEOTIDE SEQUENCE [LARGE SCALE GENOMIC DNA]</scope>
    <source>
        <strain evidence="2">GZMU011</strain>
    </source>
</reference>
<accession>A0ABD0U0X5</accession>
<feature type="compositionally biased region" description="Polar residues" evidence="1">
    <location>
        <begin position="1"/>
        <end position="12"/>
    </location>
</feature>
<evidence type="ECO:0000256" key="1">
    <source>
        <dbReference type="SAM" id="MobiDB-lite"/>
    </source>
</evidence>
<evidence type="ECO:0000313" key="3">
    <source>
        <dbReference type="Proteomes" id="UP001552299"/>
    </source>
</evidence>
<protein>
    <submittedName>
        <fullName evidence="2">Uncharacterized protein</fullName>
    </submittedName>
</protein>
<evidence type="ECO:0000313" key="2">
    <source>
        <dbReference type="EMBL" id="KAL0905659.1"/>
    </source>
</evidence>